<dbReference type="Gene3D" id="3.15.10.10">
    <property type="entry name" value="Bactericidal permeability-increasing protein, domain 1"/>
    <property type="match status" value="1"/>
</dbReference>
<keyword evidence="2" id="KW-1185">Reference proteome</keyword>
<evidence type="ECO:0000313" key="1">
    <source>
        <dbReference type="EMBL" id="GMI42335.1"/>
    </source>
</evidence>
<name>A0ABQ6N6Q3_9STRA</name>
<evidence type="ECO:0000313" key="2">
    <source>
        <dbReference type="Proteomes" id="UP001165060"/>
    </source>
</evidence>
<dbReference type="EMBL" id="BRYB01002277">
    <property type="protein sequence ID" value="GMI42335.1"/>
    <property type="molecule type" value="Genomic_DNA"/>
</dbReference>
<protein>
    <recommendedName>
        <fullName evidence="3">PDZ domain-containing protein</fullName>
    </recommendedName>
</protein>
<proteinExistence type="predicted"/>
<dbReference type="Proteomes" id="UP001165060">
    <property type="component" value="Unassembled WGS sequence"/>
</dbReference>
<gene>
    <name evidence="1" type="ORF">TeGR_g1150</name>
</gene>
<dbReference type="PANTHER" id="PTHR31138:SF1">
    <property type="entry name" value="PDZ DOMAIN-CONTAINING PROTEIN"/>
    <property type="match status" value="1"/>
</dbReference>
<dbReference type="PANTHER" id="PTHR31138">
    <property type="entry name" value="CHROMOSOME 19, WHOLE GENOME SHOTGUN SEQUENCE"/>
    <property type="match status" value="1"/>
</dbReference>
<reference evidence="1 2" key="1">
    <citation type="journal article" date="2023" name="Commun. Biol.">
        <title>Genome analysis of Parmales, the sister group of diatoms, reveals the evolutionary specialization of diatoms from phago-mixotrophs to photoautotrophs.</title>
        <authorList>
            <person name="Ban H."/>
            <person name="Sato S."/>
            <person name="Yoshikawa S."/>
            <person name="Yamada K."/>
            <person name="Nakamura Y."/>
            <person name="Ichinomiya M."/>
            <person name="Sato N."/>
            <person name="Blanc-Mathieu R."/>
            <person name="Endo H."/>
            <person name="Kuwata A."/>
            <person name="Ogata H."/>
        </authorList>
    </citation>
    <scope>NUCLEOTIDE SEQUENCE [LARGE SCALE GENOMIC DNA]</scope>
</reference>
<organism evidence="1 2">
    <name type="scientific">Tetraparma gracilis</name>
    <dbReference type="NCBI Taxonomy" id="2962635"/>
    <lineage>
        <taxon>Eukaryota</taxon>
        <taxon>Sar</taxon>
        <taxon>Stramenopiles</taxon>
        <taxon>Ochrophyta</taxon>
        <taxon>Bolidophyceae</taxon>
        <taxon>Parmales</taxon>
        <taxon>Triparmaceae</taxon>
        <taxon>Tetraparma</taxon>
    </lineage>
</organism>
<comment type="caution">
    <text evidence="1">The sequence shown here is derived from an EMBL/GenBank/DDBJ whole genome shotgun (WGS) entry which is preliminary data.</text>
</comment>
<evidence type="ECO:0008006" key="3">
    <source>
        <dbReference type="Google" id="ProtNLM"/>
    </source>
</evidence>
<accession>A0ABQ6N6Q3</accession>
<sequence length="1430" mass="151947">MSHPPACGGAYLTPYGPGLLVSPPVPHRPLELLIFAVPGRSLLSSSTLYLNAAQLGEPLLCVPGCRVLSNASSQVLTVLRYCPSSLTYLLAPPPPAPPLPVPAASLPSLYTPLRSRRFSPLLRSLCLRADELSRKAPASFTELADSNPRLRSLLRDAGSVAAEGAQLAKPLLPPAGELAALAEREAPRDLASKALESLEGAAAKQGESLQPLLSALESDDVASLLAQSRSRLLELTSATSLPAGVDISSPASLLSDESLEAARKTALDAIDGLLTEQQRLSLSAAKDTFSASDLSERCEKLAGDFREVLGSLGDAGSTDSTLGALVADFRSRSAHLRGATDALRASKAAGVLFEGAERLKRRTSTLATALLSDGGLKGLRASTGSLLARLSDGEDALLRLKGLELGDSLRERLAGAVRAAAASGGGLDALIEGALEEAREGASALDGDVGRIIAEARAKAGEAGEGNEALLSLLGRRSEYADAIVSGLEVKLHELDGQLSLLLAQIPAAARGELEALLEPGSVLSLASGSRGTQDVFGPIAAHAKRQLKLSLDEAEAEYGGGEAAAAALEYARGLLEKDELDIEGLVGDALGKLNDGEAVGKAEGAIMKAEKFLDDVETASKSKHFETLSTAVKNAGFTEDSVVDAIKKVNVDELLSKTMSVVNDKDAQQAMLSSATDSALDFLLSVLPNVDIPVLEGVKDGVIYKISDLSLKGFQVRKEDISVQIAGMSLNGFEAPAPPADADMEVQLSSSASSTSSASSASPTPATELLIIRVDNILARMTDVNWKFEQTYFPYLKGEGSANATVSNGYLELKFELRKKELQGDEGGILREVKEFEPVLCLHKRACAIEKMELKLNGDSLSWLYNMVTTVFNGVLKDYVVKAVLTALQNSSGYLLEQLNENLAPHWPLLLKMSDLSMGSLQVVDSSAIIDTKHILDKDVVELVWREPVPLGMQLLMNDGSGEVKVVDFPRGGQARRVAEAASLDPDFFKGSTICSVNGRRFRAPKILPNNELDTSKINAILSALKESGRPKSIEFELSESERERIMKVLGTWGGGDKAKEEETELRRTLALKAFTAEVTTPGPLGLSFAVSADEPGLVVSGFKEPEKEALYRAAGVLPGFVLAAINGTACTGEDNVAKATQLFNELAEVRPISLEFVEPTTVARVYKKKLPSTSSIPNLSRSLKTLERYGCPSEELEMTETRRHPDDEFAAVTLDGYTPTPGPLELAGVQCGDILMSCNGTPFFVLDEKDEVAKRKALFDLVNDPASYPVMYEFARPLSTSDAAENVFAAESSTRFMVEVESAGEPGVSFKKSTFSAPANLADEIKKDFRQSFGGGAGGAAQPEYLVVSKLNAVKGPCQGSNVVEEEGRGEGTVGLGMEVHRINGHIVPRAAGPEDVAMAMRRGWADKKGSISIVFRDWKQEDWVNSR</sequence>